<gene>
    <name evidence="2" type="ORF">R1flu_007592</name>
</gene>
<name>A0ABD1Z052_9MARC</name>
<protein>
    <submittedName>
        <fullName evidence="2">Uncharacterized protein</fullName>
    </submittedName>
</protein>
<keyword evidence="3" id="KW-1185">Reference proteome</keyword>
<dbReference type="AlphaFoldDB" id="A0ABD1Z052"/>
<comment type="caution">
    <text evidence="2">The sequence shown here is derived from an EMBL/GenBank/DDBJ whole genome shotgun (WGS) entry which is preliminary data.</text>
</comment>
<sequence length="331" mass="36888">MERSSHAQIMKPRGGAKGPDHRAVRQILNGIQSPREDRESYREQNPTNSPTNRHPPHLQIIIRQEKSVRSTVGAQSDLQSPIEPSVPCIQFTSVKKCSNSSREIPAAEACPVRSRSGDRASGFRAIFPVDLKTRREDLKPAAAIVPEDPIRSRHLFQRGFADLASSGNLPPQHDLGYESQARSDKFRGLAMYLSRPCSTVVGHRQGQANCNAFTTAMLLLVERIIGCHPIRSRPYTEPCGLPPRRRAPPRTCRSQPGNAYVAPSPVCPRVARLASRHTPERQPRCCRGLEVVLQEKYTPYPVPRDARRPLSRVGPVDYCLVVFTPIHVALD</sequence>
<accession>A0ABD1Z052</accession>
<feature type="compositionally biased region" description="Polar residues" evidence="1">
    <location>
        <begin position="43"/>
        <end position="52"/>
    </location>
</feature>
<proteinExistence type="predicted"/>
<dbReference type="EMBL" id="JBHFFA010000003">
    <property type="protein sequence ID" value="KAL2636113.1"/>
    <property type="molecule type" value="Genomic_DNA"/>
</dbReference>
<evidence type="ECO:0000256" key="1">
    <source>
        <dbReference type="SAM" id="MobiDB-lite"/>
    </source>
</evidence>
<organism evidence="2 3">
    <name type="scientific">Riccia fluitans</name>
    <dbReference type="NCBI Taxonomy" id="41844"/>
    <lineage>
        <taxon>Eukaryota</taxon>
        <taxon>Viridiplantae</taxon>
        <taxon>Streptophyta</taxon>
        <taxon>Embryophyta</taxon>
        <taxon>Marchantiophyta</taxon>
        <taxon>Marchantiopsida</taxon>
        <taxon>Marchantiidae</taxon>
        <taxon>Marchantiales</taxon>
        <taxon>Ricciaceae</taxon>
        <taxon>Riccia</taxon>
    </lineage>
</organism>
<evidence type="ECO:0000313" key="2">
    <source>
        <dbReference type="EMBL" id="KAL2636113.1"/>
    </source>
</evidence>
<feature type="region of interest" description="Disordered" evidence="1">
    <location>
        <begin position="1"/>
        <end position="57"/>
    </location>
</feature>
<evidence type="ECO:0000313" key="3">
    <source>
        <dbReference type="Proteomes" id="UP001605036"/>
    </source>
</evidence>
<reference evidence="2 3" key="1">
    <citation type="submission" date="2024-09" db="EMBL/GenBank/DDBJ databases">
        <title>Chromosome-scale assembly of Riccia fluitans.</title>
        <authorList>
            <person name="Paukszto L."/>
            <person name="Sawicki J."/>
            <person name="Karawczyk K."/>
            <person name="Piernik-Szablinska J."/>
            <person name="Szczecinska M."/>
            <person name="Mazdziarz M."/>
        </authorList>
    </citation>
    <scope>NUCLEOTIDE SEQUENCE [LARGE SCALE GENOMIC DNA]</scope>
    <source>
        <strain evidence="2">Rf_01</strain>
        <tissue evidence="2">Aerial parts of the thallus</tissue>
    </source>
</reference>
<dbReference type="Proteomes" id="UP001605036">
    <property type="component" value="Unassembled WGS sequence"/>
</dbReference>